<dbReference type="PANTHER" id="PTHR42693">
    <property type="entry name" value="ARYLSULFATASE FAMILY MEMBER"/>
    <property type="match status" value="1"/>
</dbReference>
<dbReference type="RefSeq" id="WP_184212893.1">
    <property type="nucleotide sequence ID" value="NZ_JACHIF010000013.1"/>
</dbReference>
<dbReference type="InterPro" id="IPR017850">
    <property type="entry name" value="Alkaline_phosphatase_core_sf"/>
</dbReference>
<dbReference type="PANTHER" id="PTHR42693:SF42">
    <property type="entry name" value="ARYLSULFATASE G"/>
    <property type="match status" value="1"/>
</dbReference>
<protein>
    <submittedName>
        <fullName evidence="9">Arylsulfatase A-like enzyme</fullName>
    </submittedName>
</protein>
<dbReference type="GO" id="GO:0004065">
    <property type="term" value="F:arylsulfatase activity"/>
    <property type="evidence" value="ECO:0007669"/>
    <property type="project" value="TreeGrafter"/>
</dbReference>
<dbReference type="AlphaFoldDB" id="A0A7W8DSC7"/>
<evidence type="ECO:0000256" key="7">
    <source>
        <dbReference type="SAM" id="SignalP"/>
    </source>
</evidence>
<keyword evidence="5" id="KW-0378">Hydrolase</keyword>
<comment type="caution">
    <text evidence="9">The sequence shown here is derived from an EMBL/GenBank/DDBJ whole genome shotgun (WGS) entry which is preliminary data.</text>
</comment>
<evidence type="ECO:0000259" key="8">
    <source>
        <dbReference type="Pfam" id="PF00884"/>
    </source>
</evidence>
<dbReference type="Gene3D" id="3.40.720.10">
    <property type="entry name" value="Alkaline Phosphatase, subunit A"/>
    <property type="match status" value="1"/>
</dbReference>
<keyword evidence="4 7" id="KW-0732">Signal</keyword>
<dbReference type="CDD" id="cd16144">
    <property type="entry name" value="ARS_like"/>
    <property type="match status" value="1"/>
</dbReference>
<feature type="signal peptide" evidence="7">
    <location>
        <begin position="1"/>
        <end position="18"/>
    </location>
</feature>
<dbReference type="GO" id="GO:0046872">
    <property type="term" value="F:metal ion binding"/>
    <property type="evidence" value="ECO:0007669"/>
    <property type="project" value="UniProtKB-KW"/>
</dbReference>
<dbReference type="InterPro" id="IPR000917">
    <property type="entry name" value="Sulfatase_N"/>
</dbReference>
<dbReference type="EMBL" id="JACHIF010000013">
    <property type="protein sequence ID" value="MBB5040352.1"/>
    <property type="molecule type" value="Genomic_DNA"/>
</dbReference>
<reference evidence="9 10" key="1">
    <citation type="submission" date="2020-08" db="EMBL/GenBank/DDBJ databases">
        <title>Genomic Encyclopedia of Type Strains, Phase IV (KMG-IV): sequencing the most valuable type-strain genomes for metagenomic binning, comparative biology and taxonomic classification.</title>
        <authorList>
            <person name="Goeker M."/>
        </authorList>
    </citation>
    <scope>NUCLEOTIDE SEQUENCE [LARGE SCALE GENOMIC DNA]</scope>
    <source>
        <strain evidence="9 10">DSM 12251</strain>
    </source>
</reference>
<keyword evidence="6" id="KW-0106">Calcium</keyword>
<evidence type="ECO:0000313" key="9">
    <source>
        <dbReference type="EMBL" id="MBB5040352.1"/>
    </source>
</evidence>
<sequence length="632" mass="69308">MKFLLVLISLLAGGVAQAAEKVRPNIVFILADDLGGKDLGCYGSTFHQTPHLDALAKRGMLFTQAYSASPLCSPTRSSILTGMAPARTGITAPAGHVPQVILEKGLMKGGAQMRVLGAESVTRMRTEYVTLAELLKQAGYRTGHFGKWHLGPAPYSPLEQGFDVDLPHTPGPGPGGGNGYFAPWAFWKNEGSPGDHIEDRMAEEAVKFMRENKDRPFFLNYWAFSVHSPWMAKADYITEAALHANPNSGQRNPMYAGMIRSLDEAVGRLTKTLDELNLSEKTLVVFTSDNGAWHNVPKEAMGKNSSYSNVPVTSNAPFRSGKASNYEGGTRVPLLIAWPGHVEPGSQSAEVVQSVDFFPTLVELCHLKSPEGQPLDGVSIASAMKGGKVERESIFCHFPHGGRSDIEGFLPSTWVRRGDWKLIRFFAASEDGSDRLELYNLAEDVGETKNLAAEMPELVSDLNRLISDYLKRTEAVVPQLNPAYQRKSEPFAKGRVFAGWKSSEHAKLELTPEGALIIDCTGGDPWLATTLVPQGKHDSMTVKIRWRCTAKGQPLIYYTTIQGQPFHKERTVPLLGKPDGEWHEQSVQLPVKSLHSLRLDPAQGKGRVEISNLSLMGGDGKVLQVWLPYKKP</sequence>
<organism evidence="9 10">
    <name type="scientific">Prosthecobacter dejongeii</name>
    <dbReference type="NCBI Taxonomy" id="48465"/>
    <lineage>
        <taxon>Bacteria</taxon>
        <taxon>Pseudomonadati</taxon>
        <taxon>Verrucomicrobiota</taxon>
        <taxon>Verrucomicrobiia</taxon>
        <taxon>Verrucomicrobiales</taxon>
        <taxon>Verrucomicrobiaceae</taxon>
        <taxon>Prosthecobacter</taxon>
    </lineage>
</organism>
<accession>A0A7W8DSC7</accession>
<proteinExistence type="inferred from homology"/>
<dbReference type="Gene3D" id="3.30.1120.10">
    <property type="match status" value="1"/>
</dbReference>
<evidence type="ECO:0000313" key="10">
    <source>
        <dbReference type="Proteomes" id="UP000534294"/>
    </source>
</evidence>
<feature type="domain" description="Sulfatase N-terminal" evidence="8">
    <location>
        <begin position="24"/>
        <end position="365"/>
    </location>
</feature>
<comment type="cofactor">
    <cofactor evidence="1">
        <name>Ca(2+)</name>
        <dbReference type="ChEBI" id="CHEBI:29108"/>
    </cofactor>
</comment>
<evidence type="ECO:0000256" key="2">
    <source>
        <dbReference type="ARBA" id="ARBA00008779"/>
    </source>
</evidence>
<evidence type="ECO:0000256" key="4">
    <source>
        <dbReference type="ARBA" id="ARBA00022729"/>
    </source>
</evidence>
<keyword evidence="3" id="KW-0479">Metal-binding</keyword>
<comment type="similarity">
    <text evidence="2">Belongs to the sulfatase family.</text>
</comment>
<gene>
    <name evidence="9" type="ORF">HNQ64_004636</name>
</gene>
<dbReference type="SUPFAM" id="SSF53649">
    <property type="entry name" value="Alkaline phosphatase-like"/>
    <property type="match status" value="1"/>
</dbReference>
<dbReference type="InterPro" id="IPR024607">
    <property type="entry name" value="Sulfatase_CS"/>
</dbReference>
<evidence type="ECO:0000256" key="6">
    <source>
        <dbReference type="ARBA" id="ARBA00022837"/>
    </source>
</evidence>
<keyword evidence="10" id="KW-1185">Reference proteome</keyword>
<feature type="chain" id="PRO_5031399278" evidence="7">
    <location>
        <begin position="19"/>
        <end position="632"/>
    </location>
</feature>
<name>A0A7W8DSC7_9BACT</name>
<evidence type="ECO:0000256" key="1">
    <source>
        <dbReference type="ARBA" id="ARBA00001913"/>
    </source>
</evidence>
<dbReference type="Proteomes" id="UP000534294">
    <property type="component" value="Unassembled WGS sequence"/>
</dbReference>
<dbReference type="InterPro" id="IPR050738">
    <property type="entry name" value="Sulfatase"/>
</dbReference>
<evidence type="ECO:0000256" key="3">
    <source>
        <dbReference type="ARBA" id="ARBA00022723"/>
    </source>
</evidence>
<dbReference type="Pfam" id="PF00884">
    <property type="entry name" value="Sulfatase"/>
    <property type="match status" value="1"/>
</dbReference>
<evidence type="ECO:0000256" key="5">
    <source>
        <dbReference type="ARBA" id="ARBA00022801"/>
    </source>
</evidence>
<dbReference type="PROSITE" id="PS00523">
    <property type="entry name" value="SULFATASE_1"/>
    <property type="match status" value="1"/>
</dbReference>